<dbReference type="Proteomes" id="UP000014974">
    <property type="component" value="Unassembled WGS sequence"/>
</dbReference>
<gene>
    <name evidence="2" type="ORF">ADICYQ_2230</name>
</gene>
<dbReference type="AlphaFoldDB" id="S7WQ05"/>
<comment type="caution">
    <text evidence="2">The sequence shown here is derived from an EMBL/GenBank/DDBJ whole genome shotgun (WGS) entry which is preliminary data.</text>
</comment>
<dbReference type="eggNOG" id="COG3127">
    <property type="taxonomic scope" value="Bacteria"/>
</dbReference>
<keyword evidence="1" id="KW-0812">Transmembrane</keyword>
<protein>
    <submittedName>
        <fullName evidence="2">Putative permease domain protein</fullName>
    </submittedName>
</protein>
<proteinExistence type="predicted"/>
<organism evidence="2 3">
    <name type="scientific">Cyclobacterium qasimii M12-11B</name>
    <dbReference type="NCBI Taxonomy" id="641524"/>
    <lineage>
        <taxon>Bacteria</taxon>
        <taxon>Pseudomonadati</taxon>
        <taxon>Bacteroidota</taxon>
        <taxon>Cytophagia</taxon>
        <taxon>Cytophagales</taxon>
        <taxon>Cyclobacteriaceae</taxon>
        <taxon>Cyclobacterium</taxon>
    </lineage>
</organism>
<sequence>MVDWGWSFKMAKREFRKTGVKLILFVSAIVTGIAALVAVTSFGDNLSKDIDNQAKELLGADLLLKKTKTLSFLK</sequence>
<feature type="transmembrane region" description="Helical" evidence="1">
    <location>
        <begin position="20"/>
        <end position="42"/>
    </location>
</feature>
<evidence type="ECO:0000313" key="2">
    <source>
        <dbReference type="EMBL" id="EPR68844.1"/>
    </source>
</evidence>
<evidence type="ECO:0000313" key="3">
    <source>
        <dbReference type="Proteomes" id="UP000014974"/>
    </source>
</evidence>
<keyword evidence="1" id="KW-1133">Transmembrane helix</keyword>
<reference evidence="2 3" key="1">
    <citation type="journal article" date="2013" name="Genome Announc.">
        <title>Draft Genome Sequence of Cyclobacterium qasimii Strain M12-11BT, Isolated from Arctic Marine Sediment.</title>
        <authorList>
            <person name="Shivaji S."/>
            <person name="Ara S."/>
            <person name="Singh A."/>
            <person name="Kumar Pinnaka A."/>
        </authorList>
    </citation>
    <scope>NUCLEOTIDE SEQUENCE [LARGE SCALE GENOMIC DNA]</scope>
    <source>
        <strain evidence="2 3">M12-11B</strain>
    </source>
</reference>
<evidence type="ECO:0000256" key="1">
    <source>
        <dbReference type="SAM" id="Phobius"/>
    </source>
</evidence>
<name>S7WQ05_9BACT</name>
<dbReference type="STRING" id="641524.ADICYQ_2230"/>
<keyword evidence="1" id="KW-0472">Membrane</keyword>
<accession>S7WQ05</accession>
<dbReference type="EMBL" id="ATNM01000091">
    <property type="protein sequence ID" value="EPR68844.1"/>
    <property type="molecule type" value="Genomic_DNA"/>
</dbReference>